<reference evidence="1 2" key="1">
    <citation type="submission" date="2011-10" db="EMBL/GenBank/DDBJ databases">
        <title>Whole genome sequence of Selenomonas ruminantium subsp. lactilytica TAM6421.</title>
        <authorList>
            <person name="Oguchi A."/>
            <person name="Ankai A."/>
            <person name="Kaneko J."/>
            <person name="Yamada-Narita S."/>
            <person name="Fukui S."/>
            <person name="Takahashi M."/>
            <person name="Onodera T."/>
            <person name="Kojima S."/>
            <person name="Fushimi T."/>
            <person name="Abe N."/>
            <person name="Kamio Y."/>
            <person name="Yamazaki S."/>
            <person name="Fujita N."/>
        </authorList>
    </citation>
    <scope>NUCLEOTIDE SEQUENCE [LARGE SCALE GENOMIC DNA]</scope>
    <source>
        <strain evidence="2">NBRC 103574 / TAM6421</strain>
    </source>
</reference>
<gene>
    <name evidence="1" type="ordered locus">SELR_13400</name>
</gene>
<protein>
    <submittedName>
        <fullName evidence="1">Uncharacterized protein</fullName>
    </submittedName>
</protein>
<dbReference type="HOGENOM" id="CLU_1936663_0_0_9"/>
<dbReference type="EMBL" id="AP012292">
    <property type="protein sequence ID" value="BAL83048.1"/>
    <property type="molecule type" value="Genomic_DNA"/>
</dbReference>
<dbReference type="OrthoDB" id="1667835at2"/>
<dbReference type="AlphaFoldDB" id="I0GQL1"/>
<evidence type="ECO:0000313" key="1">
    <source>
        <dbReference type="EMBL" id="BAL83048.1"/>
    </source>
</evidence>
<accession>I0GQL1</accession>
<dbReference type="PATRIC" id="fig|927704.6.peg.1380"/>
<proteinExistence type="predicted"/>
<dbReference type="RefSeq" id="WP_014424485.1">
    <property type="nucleotide sequence ID" value="NC_017068.1"/>
</dbReference>
<evidence type="ECO:0000313" key="2">
    <source>
        <dbReference type="Proteomes" id="UP000007887"/>
    </source>
</evidence>
<name>I0GQL1_SELRL</name>
<sequence>MDELLAIKLKPRNGGGIIIDKADVESIYFGDVVECILFKNNELTRCKKAKQVLIQLKNSADKYGSGKISVFERLCSERNLYSVELLHDEIIEEILLPYKRINGIETNIMEKHEFNNGLKIKFSEKYGMER</sequence>
<organism evidence="1 2">
    <name type="scientific">Selenomonas ruminantium subsp. lactilytica (strain NBRC 103574 / TAM6421)</name>
    <dbReference type="NCBI Taxonomy" id="927704"/>
    <lineage>
        <taxon>Bacteria</taxon>
        <taxon>Bacillati</taxon>
        <taxon>Bacillota</taxon>
        <taxon>Negativicutes</taxon>
        <taxon>Selenomonadales</taxon>
        <taxon>Selenomonadaceae</taxon>
        <taxon>Selenomonas</taxon>
    </lineage>
</organism>
<dbReference type="KEGG" id="sri:SELR_13400"/>
<dbReference type="Proteomes" id="UP000007887">
    <property type="component" value="Chromosome"/>
</dbReference>